<comment type="caution">
    <text evidence="1">The sequence shown here is derived from an EMBL/GenBank/DDBJ whole genome shotgun (WGS) entry which is preliminary data.</text>
</comment>
<sequence length="63" mass="6867">MSPSFYDAQATVHKIQGLHRRATIATGVTMELGVHGPIKDFYRLSPERDLPLPVDYIVAATGG</sequence>
<accession>A0A538TNY6</accession>
<gene>
    <name evidence="1" type="ORF">E6K78_07885</name>
</gene>
<name>A0A538TNY6_UNCEI</name>
<reference evidence="1 2" key="1">
    <citation type="journal article" date="2019" name="Nat. Microbiol.">
        <title>Mediterranean grassland soil C-N compound turnover is dependent on rainfall and depth, and is mediated by genomically divergent microorganisms.</title>
        <authorList>
            <person name="Diamond S."/>
            <person name="Andeer P.F."/>
            <person name="Li Z."/>
            <person name="Crits-Christoph A."/>
            <person name="Burstein D."/>
            <person name="Anantharaman K."/>
            <person name="Lane K.R."/>
            <person name="Thomas B.C."/>
            <person name="Pan C."/>
            <person name="Northen T.R."/>
            <person name="Banfield J.F."/>
        </authorList>
    </citation>
    <scope>NUCLEOTIDE SEQUENCE [LARGE SCALE GENOMIC DNA]</scope>
    <source>
        <strain evidence="1">WS_8</strain>
    </source>
</reference>
<evidence type="ECO:0000313" key="2">
    <source>
        <dbReference type="Proteomes" id="UP000316609"/>
    </source>
</evidence>
<dbReference type="Proteomes" id="UP000316609">
    <property type="component" value="Unassembled WGS sequence"/>
</dbReference>
<dbReference type="EMBL" id="VBOY01000072">
    <property type="protein sequence ID" value="TMQ65325.1"/>
    <property type="molecule type" value="Genomic_DNA"/>
</dbReference>
<organism evidence="1 2">
    <name type="scientific">Eiseniibacteriota bacterium</name>
    <dbReference type="NCBI Taxonomy" id="2212470"/>
    <lineage>
        <taxon>Bacteria</taxon>
        <taxon>Candidatus Eiseniibacteriota</taxon>
    </lineage>
</organism>
<proteinExistence type="predicted"/>
<protein>
    <submittedName>
        <fullName evidence="1">Uncharacterized protein</fullName>
    </submittedName>
</protein>
<dbReference type="AlphaFoldDB" id="A0A538TNY6"/>
<evidence type="ECO:0000313" key="1">
    <source>
        <dbReference type="EMBL" id="TMQ65325.1"/>
    </source>
</evidence>